<evidence type="ECO:0000313" key="4">
    <source>
        <dbReference type="Proteomes" id="UP000295281"/>
    </source>
</evidence>
<feature type="region of interest" description="Disordered" evidence="1">
    <location>
        <begin position="238"/>
        <end position="258"/>
    </location>
</feature>
<evidence type="ECO:0000259" key="2">
    <source>
        <dbReference type="Pfam" id="PF13087"/>
    </source>
</evidence>
<reference evidence="3 4" key="1">
    <citation type="submission" date="2019-03" db="EMBL/GenBank/DDBJ databases">
        <title>Genomic Encyclopedia of Type Strains, Phase IV (KMG-IV): sequencing the most valuable type-strain genomes for metagenomic binning, comparative biology and taxonomic classification.</title>
        <authorList>
            <person name="Goeker M."/>
        </authorList>
    </citation>
    <scope>NUCLEOTIDE SEQUENCE [LARGE SCALE GENOMIC DNA]</scope>
    <source>
        <strain evidence="3 4">DSM 46770</strain>
    </source>
</reference>
<dbReference type="SUPFAM" id="SSF52540">
    <property type="entry name" value="P-loop containing nucleoside triphosphate hydrolases"/>
    <property type="match status" value="1"/>
</dbReference>
<dbReference type="PROSITE" id="PS00018">
    <property type="entry name" value="EF_HAND_1"/>
    <property type="match status" value="1"/>
</dbReference>
<dbReference type="EMBL" id="SNYN01000003">
    <property type="protein sequence ID" value="TDQ53719.1"/>
    <property type="molecule type" value="Genomic_DNA"/>
</dbReference>
<sequence>MRRWERRALLVAVTGTVGAVVRRDGAGAQNRALRSALTGAAFDEVRTLTDPGRSRLLEGLRSFFAAAGPADVLVLALNGGIVKTGEGALYFPAAPEGRRPGHDAVELAAVGAAIREGAARSTVVLLGCHYSGWSDDGPDGRTRTVPRLDIRRVFPADRCVVIADTAADRVHRADGTAVSFALSVADALGGAAPDRDGDGWIDTADLDEYLRSAFDGTGCPPALITGAEPVPLARARVEGAGAPPADPEPPPTPPVESGADADLAAEIEVLTAGLLWECRTARELRDRLRIELPSTGLAPELAAETAAAVELLLVDGDDPDRTEPREFPGRGPDPETEVAAFGAAAAALALRLRRDREADAAHETVRAPAAPPERVEPLDEGRWRLLLAHHREALVRTEVRTHLFDPADPDGWVVLPARRESLISGAADAVAATRAVLRLADAAARCGQALRYGYPMVLERGVSESGDVPSQRAAPLFVMDVEVRPGDDEPVLRALGPPEVNPALVAADAEHEPLRAWWRAQRGKGGVRDLAATTRLVLAHLGIDRVDDIDTRALGGGFDRAGTRPGARNVAVVFRAGAEAVSPLLDDLDDTSDDGLDVARVGETALDCLTGGPGPGAGSAAPVLPVAATALSESHHRVLEAVMNRRLTVVAAPPGTGADALVTAVAHTAVAAGQSVLYAGPDRAAADAFAARAGAEAGVDHLVVRTGGPELLEAEAEFLKGLPHTGGEEDPAGWWAEASRTWAASCVARLAIDAISRTERDLALLADARGRIVAAGWDPEALFRGRRPQDWLRLVERGSGRFGIDRFRRSVVRRRLGALVTPEDLARVCEIARVEAAWRAAVDVWRRTTALEELYGDLEEAAAAHRDTATGYLAAVVERRRAEGYQALAGRLECLNWRSEDFAWPGLEQSLTAVPARAVEVGRARWLPPRAGMFDLVILDAADRCGVAAALPLLYRARRVLAVGDPARRAPARVPAEEAGRGARSDAVPRWIAERALGGPGTSAYRALARAGTEAGGRVLWLDEHDRSHPLLAETADRYGYGGRSAVLTDTRALACADRPVRWHDAVGECEREGWGSFVNREEAYRAVGVLAELDARLPERMELGVASPFFRQRALLRRLVDRRLLREVRIEAPHAFGPRPCDVLVVSPVLSGAGARSPTARDLSGPERWNPVLTAAVGLLAVVGDRGFWRGAGGVLATLADLAEEPPGADPDQALAALAAALRRVSGGVDLAPVVRGHRVDLRVDTPDGPVLVLVDRTGDGRGLRRLLKRLHRLREVTGLPVLRAPVWRCLHAPEALAEEVVLAGGRGSAAGPDGA</sequence>
<feature type="region of interest" description="Disordered" evidence="1">
    <location>
        <begin position="316"/>
        <end position="335"/>
    </location>
</feature>
<accession>A0A4R6V4I0</accession>
<evidence type="ECO:0000256" key="1">
    <source>
        <dbReference type="SAM" id="MobiDB-lite"/>
    </source>
</evidence>
<dbReference type="InterPro" id="IPR041679">
    <property type="entry name" value="DNA2/NAM7-like_C"/>
</dbReference>
<feature type="compositionally biased region" description="Pro residues" evidence="1">
    <location>
        <begin position="244"/>
        <end position="254"/>
    </location>
</feature>
<dbReference type="Proteomes" id="UP000295281">
    <property type="component" value="Unassembled WGS sequence"/>
</dbReference>
<dbReference type="Pfam" id="PF13087">
    <property type="entry name" value="AAA_12"/>
    <property type="match status" value="1"/>
</dbReference>
<feature type="domain" description="DNA2/NAM7 helicase-like C-terminal" evidence="2">
    <location>
        <begin position="1018"/>
        <end position="1187"/>
    </location>
</feature>
<name>A0A4R6V4I0_9ACTN</name>
<dbReference type="RefSeq" id="WP_133740634.1">
    <property type="nucleotide sequence ID" value="NZ_SNYN01000003.1"/>
</dbReference>
<keyword evidence="4" id="KW-1185">Reference proteome</keyword>
<feature type="compositionally biased region" description="Basic and acidic residues" evidence="1">
    <location>
        <begin position="319"/>
        <end position="328"/>
    </location>
</feature>
<dbReference type="InterPro" id="IPR027417">
    <property type="entry name" value="P-loop_NTPase"/>
</dbReference>
<evidence type="ECO:0000313" key="3">
    <source>
        <dbReference type="EMBL" id="TDQ53719.1"/>
    </source>
</evidence>
<dbReference type="InterPro" id="IPR018247">
    <property type="entry name" value="EF_Hand_1_Ca_BS"/>
</dbReference>
<dbReference type="OrthoDB" id="491589at2"/>
<organism evidence="3 4">
    <name type="scientific">Actinorugispora endophytica</name>
    <dbReference type="NCBI Taxonomy" id="1605990"/>
    <lineage>
        <taxon>Bacteria</taxon>
        <taxon>Bacillati</taxon>
        <taxon>Actinomycetota</taxon>
        <taxon>Actinomycetes</taxon>
        <taxon>Streptosporangiales</taxon>
        <taxon>Nocardiopsidaceae</taxon>
        <taxon>Actinorugispora</taxon>
    </lineage>
</organism>
<gene>
    <name evidence="3" type="ORF">EV190_103170</name>
</gene>
<proteinExistence type="predicted"/>
<protein>
    <recommendedName>
        <fullName evidence="2">DNA2/NAM7 helicase-like C-terminal domain-containing protein</fullName>
    </recommendedName>
</protein>
<comment type="caution">
    <text evidence="3">The sequence shown here is derived from an EMBL/GenBank/DDBJ whole genome shotgun (WGS) entry which is preliminary data.</text>
</comment>
<dbReference type="Gene3D" id="3.40.50.300">
    <property type="entry name" value="P-loop containing nucleotide triphosphate hydrolases"/>
    <property type="match status" value="2"/>
</dbReference>